<dbReference type="EMBL" id="BPTR01000002">
    <property type="protein sequence ID" value="GJG29115.1"/>
    <property type="molecule type" value="Genomic_DNA"/>
</dbReference>
<name>A0AA37I501_SEGBR</name>
<evidence type="ECO:0000313" key="1">
    <source>
        <dbReference type="EMBL" id="GJG29115.1"/>
    </source>
</evidence>
<dbReference type="AlphaFoldDB" id="A0AA37I501"/>
<gene>
    <name evidence="1" type="ORF">PRRU23_28150</name>
</gene>
<sequence>MTRVIILNGKLKNISNMSNPATTNYKVTGSRKAVSNLWATLQGMNVNSKNVWLYQLAEHYGIDYEAKQISVRGHIYWAEYEEDPAKDSYLLSFDTETSWDACNELFEEINHALGDDLSISYRVCECGCDVFYVHDEGSFFPEECCVSSSGEPFDDVCEDVYNTIEDAILEWTSKTGIEQGERTNEEMVDFINGYEYENDDTYYYIHPFTFE</sequence>
<accession>A0AA37I501</accession>
<reference evidence="1" key="1">
    <citation type="submission" date="2021-08" db="EMBL/GenBank/DDBJ databases">
        <title>Prevotella lacticifex sp. nov., isolated from rumen of cow.</title>
        <authorList>
            <person name="Shinkai T."/>
            <person name="Ikeyama N."/>
            <person name="Kumagai M."/>
            <person name="Ohmori H."/>
            <person name="Sakamoto M."/>
            <person name="Ohkuma M."/>
            <person name="Mitsumori M."/>
        </authorList>
    </citation>
    <scope>NUCLEOTIDE SEQUENCE</scope>
    <source>
        <strain evidence="1">DSM 11371</strain>
    </source>
</reference>
<proteinExistence type="predicted"/>
<dbReference type="Proteomes" id="UP000887043">
    <property type="component" value="Unassembled WGS sequence"/>
</dbReference>
<organism evidence="1 2">
    <name type="scientific">Segatella bryantii</name>
    <name type="common">Prevotella bryantii</name>
    <dbReference type="NCBI Taxonomy" id="77095"/>
    <lineage>
        <taxon>Bacteria</taxon>
        <taxon>Pseudomonadati</taxon>
        <taxon>Bacteroidota</taxon>
        <taxon>Bacteroidia</taxon>
        <taxon>Bacteroidales</taxon>
        <taxon>Prevotellaceae</taxon>
        <taxon>Segatella</taxon>
    </lineage>
</organism>
<evidence type="ECO:0000313" key="2">
    <source>
        <dbReference type="Proteomes" id="UP000887043"/>
    </source>
</evidence>
<protein>
    <submittedName>
        <fullName evidence="1">Uncharacterized protein</fullName>
    </submittedName>
</protein>
<comment type="caution">
    <text evidence="1">The sequence shown here is derived from an EMBL/GenBank/DDBJ whole genome shotgun (WGS) entry which is preliminary data.</text>
</comment>